<dbReference type="Proteomes" id="UP000318336">
    <property type="component" value="Unassembled WGS sequence"/>
</dbReference>
<dbReference type="EMBL" id="VFOK01000001">
    <property type="protein sequence ID" value="TQL32933.1"/>
    <property type="molecule type" value="Genomic_DNA"/>
</dbReference>
<organism evidence="3 4">
    <name type="scientific">Barrientosiimonas humi</name>
    <dbReference type="NCBI Taxonomy" id="999931"/>
    <lineage>
        <taxon>Bacteria</taxon>
        <taxon>Bacillati</taxon>
        <taxon>Actinomycetota</taxon>
        <taxon>Actinomycetes</taxon>
        <taxon>Micrococcales</taxon>
        <taxon>Dermacoccaceae</taxon>
        <taxon>Barrientosiimonas</taxon>
    </lineage>
</organism>
<gene>
    <name evidence="3" type="ORF">FB554_1066</name>
</gene>
<feature type="domain" description="LysM" evidence="2">
    <location>
        <begin position="117"/>
        <end position="161"/>
    </location>
</feature>
<protein>
    <submittedName>
        <fullName evidence="3">LysM domain-containing protein</fullName>
    </submittedName>
</protein>
<dbReference type="SUPFAM" id="SSF53955">
    <property type="entry name" value="Lysozyme-like"/>
    <property type="match status" value="1"/>
</dbReference>
<dbReference type="SUPFAM" id="SSF54106">
    <property type="entry name" value="LysM domain"/>
    <property type="match status" value="2"/>
</dbReference>
<evidence type="ECO:0000256" key="1">
    <source>
        <dbReference type="SAM" id="MobiDB-lite"/>
    </source>
</evidence>
<dbReference type="Gene3D" id="1.10.530.10">
    <property type="match status" value="1"/>
</dbReference>
<feature type="domain" description="LysM" evidence="2">
    <location>
        <begin position="34"/>
        <end position="78"/>
    </location>
</feature>
<feature type="compositionally biased region" description="Basic and acidic residues" evidence="1">
    <location>
        <begin position="96"/>
        <end position="112"/>
    </location>
</feature>
<sequence>MAPVDYTPPANPYVFSEQATSAQALQRETGRPWQRYTVRPGDSLAKLAVRHQTTIKALVAKNKLENPRLLRIGTTIQVPGEMPKRSAAPEPKAKKKASDRSKAKKEAKDKAPARRTLSHTVRRNDNLISLARYYDTSWGSIMKANRLADPHRITVGQKLQVPVPASFRGDGDQARSPKKDHKHDSKKKDPKKSDKRDDRRGEKKDDKKKESRTAKPSSRNTFLGRTYPDHVVRSAERNRAALKEVDVPSRSETRSLIVSTARRYGVDPKLALAISWQESGWNQRAVSVANAVGIMQVMPGTGEWCSGLAGRELNLMNPKDNVVAGVVYLRWLAQNASSTDQAIAGYYQGLGGVRKNGMYPDTKSYVRAVKAHMARF</sequence>
<dbReference type="SMART" id="SM00257">
    <property type="entry name" value="LysM"/>
    <property type="match status" value="2"/>
</dbReference>
<dbReference type="AlphaFoldDB" id="A0A542XAR2"/>
<dbReference type="OrthoDB" id="5244690at2"/>
<dbReference type="Gene3D" id="3.10.350.10">
    <property type="entry name" value="LysM domain"/>
    <property type="match status" value="2"/>
</dbReference>
<reference evidence="3 4" key="1">
    <citation type="submission" date="2019-06" db="EMBL/GenBank/DDBJ databases">
        <title>Sequencing the genomes of 1000 actinobacteria strains.</title>
        <authorList>
            <person name="Klenk H.-P."/>
        </authorList>
    </citation>
    <scope>NUCLEOTIDE SEQUENCE [LARGE SCALE GENOMIC DNA]</scope>
    <source>
        <strain evidence="3 4">DSM 24617</strain>
    </source>
</reference>
<dbReference type="CDD" id="cd00118">
    <property type="entry name" value="LysM"/>
    <property type="match status" value="2"/>
</dbReference>
<evidence type="ECO:0000313" key="4">
    <source>
        <dbReference type="Proteomes" id="UP000318336"/>
    </source>
</evidence>
<dbReference type="Pfam" id="PF01464">
    <property type="entry name" value="SLT"/>
    <property type="match status" value="1"/>
</dbReference>
<dbReference type="PANTHER" id="PTHR37423:SF2">
    <property type="entry name" value="MEMBRANE-BOUND LYTIC MUREIN TRANSGLYCOSYLASE C"/>
    <property type="match status" value="1"/>
</dbReference>
<dbReference type="InterPro" id="IPR036779">
    <property type="entry name" value="LysM_dom_sf"/>
</dbReference>
<comment type="caution">
    <text evidence="3">The sequence shown here is derived from an EMBL/GenBank/DDBJ whole genome shotgun (WGS) entry which is preliminary data.</text>
</comment>
<evidence type="ECO:0000313" key="3">
    <source>
        <dbReference type="EMBL" id="TQL32933.1"/>
    </source>
</evidence>
<feature type="region of interest" description="Disordered" evidence="1">
    <location>
        <begin position="155"/>
        <end position="230"/>
    </location>
</feature>
<evidence type="ECO:0000259" key="2">
    <source>
        <dbReference type="PROSITE" id="PS51782"/>
    </source>
</evidence>
<dbReference type="PROSITE" id="PS51782">
    <property type="entry name" value="LYSM"/>
    <property type="match status" value="2"/>
</dbReference>
<feature type="region of interest" description="Disordered" evidence="1">
    <location>
        <begin position="75"/>
        <end position="120"/>
    </location>
</feature>
<dbReference type="PANTHER" id="PTHR37423">
    <property type="entry name" value="SOLUBLE LYTIC MUREIN TRANSGLYCOSYLASE-RELATED"/>
    <property type="match status" value="1"/>
</dbReference>
<dbReference type="InterPro" id="IPR008258">
    <property type="entry name" value="Transglycosylase_SLT_dom_1"/>
</dbReference>
<dbReference type="RefSeq" id="WP_142005017.1">
    <property type="nucleotide sequence ID" value="NZ_CAJTBP010000001.1"/>
</dbReference>
<keyword evidence="4" id="KW-1185">Reference proteome</keyword>
<feature type="compositionally biased region" description="Polar residues" evidence="1">
    <location>
        <begin position="214"/>
        <end position="223"/>
    </location>
</feature>
<dbReference type="InterPro" id="IPR023346">
    <property type="entry name" value="Lysozyme-like_dom_sf"/>
</dbReference>
<proteinExistence type="predicted"/>
<feature type="compositionally biased region" description="Basic and acidic residues" evidence="1">
    <location>
        <begin position="169"/>
        <end position="213"/>
    </location>
</feature>
<dbReference type="InterPro" id="IPR018392">
    <property type="entry name" value="LysM"/>
</dbReference>
<accession>A0A542XAR2</accession>
<dbReference type="Pfam" id="PF01476">
    <property type="entry name" value="LysM"/>
    <property type="match status" value="2"/>
</dbReference>
<name>A0A542XAR2_9MICO</name>